<reference evidence="4" key="2">
    <citation type="journal article" date="2011" name="Proc. Natl. Acad. Sci. U.S.A.">
        <title>Obligate biotrophy features unraveled by the genomic analysis of rust fungi.</title>
        <authorList>
            <person name="Duplessis S."/>
            <person name="Cuomo C.A."/>
            <person name="Lin Y.-C."/>
            <person name="Aerts A."/>
            <person name="Tisserant E."/>
            <person name="Veneault-Fourrey C."/>
            <person name="Joly D.L."/>
            <person name="Hacquard S."/>
            <person name="Amselem J."/>
            <person name="Cantarel B.L."/>
            <person name="Chiu R."/>
            <person name="Coutinho P.M."/>
            <person name="Feau N."/>
            <person name="Field M."/>
            <person name="Frey P."/>
            <person name="Gelhaye E."/>
            <person name="Goldberg J."/>
            <person name="Grabherr M.G."/>
            <person name="Kodira C.D."/>
            <person name="Kohler A."/>
            <person name="Kuees U."/>
            <person name="Lindquist E.A."/>
            <person name="Lucas S.M."/>
            <person name="Mago R."/>
            <person name="Mauceli E."/>
            <person name="Morin E."/>
            <person name="Murat C."/>
            <person name="Pangilinan J.L."/>
            <person name="Park R."/>
            <person name="Pearson M."/>
            <person name="Quesneville H."/>
            <person name="Rouhier N."/>
            <person name="Sakthikumar S."/>
            <person name="Salamov A.A."/>
            <person name="Schmutz J."/>
            <person name="Selles B."/>
            <person name="Shapiro H."/>
            <person name="Tanguay P."/>
            <person name="Tuskan G.A."/>
            <person name="Henrissat B."/>
            <person name="Van de Peer Y."/>
            <person name="Rouze P."/>
            <person name="Ellis J.G."/>
            <person name="Dodds P.N."/>
            <person name="Schein J.E."/>
            <person name="Zhong S."/>
            <person name="Hamelin R.C."/>
            <person name="Grigoriev I.V."/>
            <person name="Szabo L.J."/>
            <person name="Martin F."/>
        </authorList>
    </citation>
    <scope>NUCLEOTIDE SEQUENCE [LARGE SCALE GENOMIC DNA]</scope>
    <source>
        <strain evidence="4">CRL 75-36-700-3 / race SCCL</strain>
    </source>
</reference>
<name>E3JW76_PUCGT</name>
<dbReference type="AlphaFoldDB" id="E3JW76"/>
<dbReference type="VEuPathDB" id="FungiDB:PGTG_02742"/>
<dbReference type="InterPro" id="IPR001878">
    <property type="entry name" value="Znf_CCHC"/>
</dbReference>
<evidence type="ECO:0000313" key="3">
    <source>
        <dbReference type="EMBL" id="EFP76301.2"/>
    </source>
</evidence>
<proteinExistence type="predicted"/>
<organism evidence="3 4">
    <name type="scientific">Puccinia graminis f. sp. tritici (strain CRL 75-36-700-3 / race SCCL)</name>
    <name type="common">Black stem rust fungus</name>
    <dbReference type="NCBI Taxonomy" id="418459"/>
    <lineage>
        <taxon>Eukaryota</taxon>
        <taxon>Fungi</taxon>
        <taxon>Dikarya</taxon>
        <taxon>Basidiomycota</taxon>
        <taxon>Pucciniomycotina</taxon>
        <taxon>Pucciniomycetes</taxon>
        <taxon>Pucciniales</taxon>
        <taxon>Pucciniaceae</taxon>
        <taxon>Puccinia</taxon>
    </lineage>
</organism>
<keyword evidence="1" id="KW-0863">Zinc-finger</keyword>
<accession>E3JW76</accession>
<gene>
    <name evidence="3" type="ORF">PGTG_02742</name>
</gene>
<feature type="domain" description="CCHC-type" evidence="2">
    <location>
        <begin position="214"/>
        <end position="227"/>
    </location>
</feature>
<protein>
    <recommendedName>
        <fullName evidence="2">CCHC-type domain-containing protein</fullName>
    </recommendedName>
</protein>
<dbReference type="HOGENOM" id="CLU_054434_0_0_1"/>
<dbReference type="Proteomes" id="UP000008783">
    <property type="component" value="Unassembled WGS sequence"/>
</dbReference>
<evidence type="ECO:0000256" key="1">
    <source>
        <dbReference type="PROSITE-ProRule" id="PRU00047"/>
    </source>
</evidence>
<keyword evidence="1" id="KW-0862">Zinc</keyword>
<keyword evidence="4" id="KW-1185">Reference proteome</keyword>
<dbReference type="KEGG" id="pgr:PGTG_02742"/>
<dbReference type="RefSeq" id="XP_003320720.2">
    <property type="nucleotide sequence ID" value="XM_003320672.2"/>
</dbReference>
<keyword evidence="1" id="KW-0479">Metal-binding</keyword>
<dbReference type="GeneID" id="10534031"/>
<dbReference type="GO" id="GO:0003676">
    <property type="term" value="F:nucleic acid binding"/>
    <property type="evidence" value="ECO:0007669"/>
    <property type="project" value="InterPro"/>
</dbReference>
<dbReference type="GO" id="GO:0008270">
    <property type="term" value="F:zinc ion binding"/>
    <property type="evidence" value="ECO:0007669"/>
    <property type="project" value="UniProtKB-KW"/>
</dbReference>
<evidence type="ECO:0000259" key="2">
    <source>
        <dbReference type="PROSITE" id="PS50158"/>
    </source>
</evidence>
<dbReference type="EMBL" id="DS178265">
    <property type="protein sequence ID" value="EFP76301.2"/>
    <property type="molecule type" value="Genomic_DNA"/>
</dbReference>
<dbReference type="OrthoDB" id="2508351at2759"/>
<dbReference type="InParanoid" id="E3JW76"/>
<dbReference type="PROSITE" id="PS50158">
    <property type="entry name" value="ZF_CCHC"/>
    <property type="match status" value="1"/>
</dbReference>
<sequence length="265" mass="29378">MACIRQIQNVANLISTIQVLDGTESVFPTWRSRLDDVLGFQNTLDIVKGTLTRPKDPSKTEPAPARSVEYTKGYNPSEVTTDWDALLDLACYTIRLTLSNPLAQRYRKVKPASRLYSTIVKAYEKNTRARRMRLQEAFWNARHNPNEVIALWIDRLVGGLDPSWSNVRDSIVYTATEMSLDDVIGALEAHEVSLNGTKTNDIVAAAATTKRFGCSHCGKHGHCSSDCYQLKNKGKAKAGAVTTVKLGGYDSGSFDDEDEIGVIYE</sequence>
<evidence type="ECO:0000313" key="4">
    <source>
        <dbReference type="Proteomes" id="UP000008783"/>
    </source>
</evidence>
<reference key="1">
    <citation type="submission" date="2007-01" db="EMBL/GenBank/DDBJ databases">
        <title>The Genome Sequence of Puccinia graminis f. sp. tritici Strain CRL 75-36-700-3.</title>
        <authorList>
            <consortium name="The Broad Institute Genome Sequencing Platform"/>
            <person name="Birren B."/>
            <person name="Lander E."/>
            <person name="Galagan J."/>
            <person name="Nusbaum C."/>
            <person name="Devon K."/>
            <person name="Cuomo C."/>
            <person name="Jaffe D."/>
            <person name="Butler J."/>
            <person name="Alvarez P."/>
            <person name="Gnerre S."/>
            <person name="Grabherr M."/>
            <person name="Mauceli E."/>
            <person name="Brockman W."/>
            <person name="Young S."/>
            <person name="LaButti K."/>
            <person name="Sykes S."/>
            <person name="DeCaprio D."/>
            <person name="Crawford M."/>
            <person name="Koehrsen M."/>
            <person name="Engels R."/>
            <person name="Montgomery P."/>
            <person name="Pearson M."/>
            <person name="Howarth C."/>
            <person name="Larson L."/>
            <person name="White J."/>
            <person name="Zeng Q."/>
            <person name="Kodira C."/>
            <person name="Yandava C."/>
            <person name="Alvarado L."/>
            <person name="O'Leary S."/>
            <person name="Szabo L."/>
            <person name="Dean R."/>
            <person name="Schein J."/>
        </authorList>
    </citation>
    <scope>NUCLEOTIDE SEQUENCE</scope>
    <source>
        <strain>CRL 75-36-700-3</strain>
    </source>
</reference>